<feature type="domain" description="F-box" evidence="1">
    <location>
        <begin position="1"/>
        <end position="42"/>
    </location>
</feature>
<dbReference type="AlphaFoldDB" id="A0A6V7XMC4"/>
<dbReference type="PROSITE" id="PS50181">
    <property type="entry name" value="FBOX"/>
    <property type="match status" value="1"/>
</dbReference>
<organism evidence="2 3">
    <name type="scientific">Meloidogyne enterolobii</name>
    <name type="common">Root-knot nematode worm</name>
    <name type="synonym">Meloidogyne mayaguensis</name>
    <dbReference type="NCBI Taxonomy" id="390850"/>
    <lineage>
        <taxon>Eukaryota</taxon>
        <taxon>Metazoa</taxon>
        <taxon>Ecdysozoa</taxon>
        <taxon>Nematoda</taxon>
        <taxon>Chromadorea</taxon>
        <taxon>Rhabditida</taxon>
        <taxon>Tylenchina</taxon>
        <taxon>Tylenchomorpha</taxon>
        <taxon>Tylenchoidea</taxon>
        <taxon>Meloidogynidae</taxon>
        <taxon>Meloidogyninae</taxon>
        <taxon>Meloidogyne</taxon>
    </lineage>
</organism>
<sequence length="376" mass="44731">MYSLPIEVQLDILKCLNLNQLVSFNKTNFYFRNLINKYWAELARMKFDKLSIDDVTIFNKMTNYKTIELEAGVFPFALNDKLIENWQTAINKSIPLFLHDFGPHKEFAINLYNKGCITKRQTTNENFISSFLENFLNYFQHKKPNKKDKKLRSYYLKLPNIPKNISEMITIRCWLEHLFNCGFEYADFNKIIFNPELINLLFDNDKTIPLQFNIQKLSLDANINIIENISKFIINHLTISESLKIAFDEYNISKKYIDILFNILIKEGNKLFQVCINSFRSYSLSKLYDRLFEYIRTTTNCSKMVPIIMLEYLSASNFLLKERAKNVQIKHFNGVKYTKYQITNKHNPNVRFSLCNAEWKYGVPFQFKIKIMKNYM</sequence>
<dbReference type="Proteomes" id="UP000580250">
    <property type="component" value="Unassembled WGS sequence"/>
</dbReference>
<reference evidence="2 3" key="1">
    <citation type="submission" date="2020-08" db="EMBL/GenBank/DDBJ databases">
        <authorList>
            <person name="Koutsovoulos G."/>
            <person name="Danchin GJ E."/>
        </authorList>
    </citation>
    <scope>NUCLEOTIDE SEQUENCE [LARGE SCALE GENOMIC DNA]</scope>
</reference>
<gene>
    <name evidence="2" type="ORF">MENT_LOCUS53935</name>
</gene>
<evidence type="ECO:0000259" key="1">
    <source>
        <dbReference type="PROSITE" id="PS50181"/>
    </source>
</evidence>
<evidence type="ECO:0000313" key="3">
    <source>
        <dbReference type="Proteomes" id="UP000580250"/>
    </source>
</evidence>
<accession>A0A6V7XMC4</accession>
<comment type="caution">
    <text evidence="2">The sequence shown here is derived from an EMBL/GenBank/DDBJ whole genome shotgun (WGS) entry which is preliminary data.</text>
</comment>
<protein>
    <recommendedName>
        <fullName evidence="1">F-box domain-containing protein</fullName>
    </recommendedName>
</protein>
<dbReference type="EMBL" id="CAJEWN010001856">
    <property type="protein sequence ID" value="CAD2200465.1"/>
    <property type="molecule type" value="Genomic_DNA"/>
</dbReference>
<dbReference type="InterPro" id="IPR001810">
    <property type="entry name" value="F-box_dom"/>
</dbReference>
<dbReference type="OrthoDB" id="5281164at2759"/>
<evidence type="ECO:0000313" key="2">
    <source>
        <dbReference type="EMBL" id="CAD2200465.1"/>
    </source>
</evidence>
<name>A0A6V7XMC4_MELEN</name>
<proteinExistence type="predicted"/>